<dbReference type="Proteomes" id="UP001597560">
    <property type="component" value="Unassembled WGS sequence"/>
</dbReference>
<organism evidence="2 3">
    <name type="scientific">Olivibacter jilunii</name>
    <dbReference type="NCBI Taxonomy" id="985016"/>
    <lineage>
        <taxon>Bacteria</taxon>
        <taxon>Pseudomonadati</taxon>
        <taxon>Bacteroidota</taxon>
        <taxon>Sphingobacteriia</taxon>
        <taxon>Sphingobacteriales</taxon>
        <taxon>Sphingobacteriaceae</taxon>
        <taxon>Olivibacter</taxon>
    </lineage>
</organism>
<dbReference type="Pfam" id="PF13749">
    <property type="entry name" value="HATPase_c_4"/>
    <property type="match status" value="1"/>
</dbReference>
<dbReference type="RefSeq" id="WP_377610169.1">
    <property type="nucleotide sequence ID" value="NZ_JBHUPA010000004.1"/>
</dbReference>
<dbReference type="InterPro" id="IPR038475">
    <property type="entry name" value="RecG_C_sf"/>
</dbReference>
<dbReference type="Pfam" id="PF04326">
    <property type="entry name" value="SLFN_AlbA_2"/>
    <property type="match status" value="1"/>
</dbReference>
<proteinExistence type="predicted"/>
<gene>
    <name evidence="2" type="ORF">ACFS6J_08810</name>
</gene>
<protein>
    <submittedName>
        <fullName evidence="2">RNA-binding domain-containing protein</fullName>
    </submittedName>
</protein>
<accession>A0ABW6AXE7</accession>
<dbReference type="Gene3D" id="3.30.950.30">
    <property type="entry name" value="Schlafen, AAA domain"/>
    <property type="match status" value="1"/>
</dbReference>
<dbReference type="Gene3D" id="3.30.565.60">
    <property type="match status" value="1"/>
</dbReference>
<dbReference type="PANTHER" id="PTHR30595:SF6">
    <property type="entry name" value="SCHLAFEN ALBA-2 DOMAIN-CONTAINING PROTEIN"/>
    <property type="match status" value="1"/>
</dbReference>
<feature type="domain" description="Schlafen AlbA-2" evidence="1">
    <location>
        <begin position="17"/>
        <end position="145"/>
    </location>
</feature>
<sequence>MPLHTNILDLISGRTVENDRVEYKKGWNPGAIYRSICAFANDFDDIGGGYIIVGIEEINGRPILPPIGIDEDDIDRIQKEMIGFNNLINPAYYPKLSIEDVQGKKVLVIWALSGQNRPYEVPDEINAKEKRYYYYIRQLGSSVKANKQQREELISISNKIPFDDRPNTNASIDDISFTLLKEHLRQINSRLLDWVDMHSKKEILGQMELLYGPPELQYPRNVALMLFSENPEKFFPYSHVEIVHFPKGADDPEFFEAAPIDGPVPQMIRQTLLYLRTTVLKEKVRKVKGQAETIRVWNYPYEALEEIIANALYHRDYQTREPIEIRIYPNFIVIINYGGPDRSIKTSAFQAGPIFPRRYRNRRLGDFLKELDLTEGKATGIPTIKRALLQNGSPDAVFETDDDRSYFQVTLHTHPDFIVELRDDKGADGGVSGGVNGGVNDLLILIAENPGNRVPFFVEKMNAPARSIERWIKTLKDENRIEFRGVPRTGGYWKTNN</sequence>
<comment type="caution">
    <text evidence="2">The sequence shown here is derived from an EMBL/GenBank/DDBJ whole genome shotgun (WGS) entry which is preliminary data.</text>
</comment>
<dbReference type="InterPro" id="IPR038461">
    <property type="entry name" value="Schlafen_AlbA_2_dom_sf"/>
</dbReference>
<evidence type="ECO:0000259" key="1">
    <source>
        <dbReference type="Pfam" id="PF04326"/>
    </source>
</evidence>
<dbReference type="EMBL" id="JBHUPA010000004">
    <property type="protein sequence ID" value="MFD2961883.1"/>
    <property type="molecule type" value="Genomic_DNA"/>
</dbReference>
<evidence type="ECO:0000313" key="2">
    <source>
        <dbReference type="EMBL" id="MFD2961883.1"/>
    </source>
</evidence>
<evidence type="ECO:0000313" key="3">
    <source>
        <dbReference type="Proteomes" id="UP001597560"/>
    </source>
</evidence>
<dbReference type="PANTHER" id="PTHR30595">
    <property type="entry name" value="GLPR-RELATED TRANSCRIPTIONAL REPRESSOR"/>
    <property type="match status" value="1"/>
</dbReference>
<keyword evidence="3" id="KW-1185">Reference proteome</keyword>
<reference evidence="3" key="1">
    <citation type="journal article" date="2019" name="Int. J. Syst. Evol. Microbiol.">
        <title>The Global Catalogue of Microorganisms (GCM) 10K type strain sequencing project: providing services to taxonomists for standard genome sequencing and annotation.</title>
        <authorList>
            <consortium name="The Broad Institute Genomics Platform"/>
            <consortium name="The Broad Institute Genome Sequencing Center for Infectious Disease"/>
            <person name="Wu L."/>
            <person name="Ma J."/>
        </authorList>
    </citation>
    <scope>NUCLEOTIDE SEQUENCE [LARGE SCALE GENOMIC DNA]</scope>
    <source>
        <strain evidence="3">KCTC 23098</strain>
    </source>
</reference>
<name>A0ABW6AXE7_9SPHI</name>
<dbReference type="InterPro" id="IPR007421">
    <property type="entry name" value="Schlafen_AlbA_2_dom"/>
</dbReference>